<gene>
    <name evidence="2" type="ORF">K6K13_01125</name>
</gene>
<dbReference type="PANTHER" id="PTHR39174:SF1">
    <property type="entry name" value="INNER MEMBRANE PROTEIN"/>
    <property type="match status" value="1"/>
</dbReference>
<evidence type="ECO:0000313" key="3">
    <source>
        <dbReference type="Proteomes" id="UP000825886"/>
    </source>
</evidence>
<dbReference type="InterPro" id="IPR010398">
    <property type="entry name" value="DUF997"/>
</dbReference>
<dbReference type="PANTHER" id="PTHR39174">
    <property type="entry name" value="INNER MEMBRANE PROTEIN-RELATED"/>
    <property type="match status" value="1"/>
</dbReference>
<feature type="transmembrane region" description="Helical" evidence="1">
    <location>
        <begin position="12"/>
        <end position="33"/>
    </location>
</feature>
<organism evidence="2 3">
    <name type="scientific">Symbiopectobacterium purcellii</name>
    <dbReference type="NCBI Taxonomy" id="2871826"/>
    <lineage>
        <taxon>Bacteria</taxon>
        <taxon>Pseudomonadati</taxon>
        <taxon>Pseudomonadota</taxon>
        <taxon>Gammaproteobacteria</taxon>
        <taxon>Enterobacterales</taxon>
        <taxon>Enterobacteriaceae</taxon>
    </lineage>
</organism>
<name>A0ABX9AQ22_9ENTR</name>
<dbReference type="Pfam" id="PF06196">
    <property type="entry name" value="DUF997"/>
    <property type="match status" value="1"/>
</dbReference>
<accession>A0ABX9AQ22</accession>
<dbReference type="Proteomes" id="UP000825886">
    <property type="component" value="Chromosome"/>
</dbReference>
<dbReference type="NCBIfam" id="NF007918">
    <property type="entry name" value="PRK10633.1"/>
    <property type="match status" value="1"/>
</dbReference>
<keyword evidence="1" id="KW-0472">Membrane</keyword>
<keyword evidence="1" id="KW-1133">Transmembrane helix</keyword>
<proteinExistence type="predicted"/>
<keyword evidence="1" id="KW-0812">Transmembrane</keyword>
<feature type="transmembrane region" description="Helical" evidence="1">
    <location>
        <begin position="45"/>
        <end position="64"/>
    </location>
</feature>
<dbReference type="EMBL" id="CP081864">
    <property type="protein sequence ID" value="QZN96126.1"/>
    <property type="molecule type" value="Genomic_DNA"/>
</dbReference>
<evidence type="ECO:0000313" key="2">
    <source>
        <dbReference type="EMBL" id="QZN96126.1"/>
    </source>
</evidence>
<evidence type="ECO:0000256" key="1">
    <source>
        <dbReference type="SAM" id="Phobius"/>
    </source>
</evidence>
<protein>
    <submittedName>
        <fullName evidence="2">YhdT family protein</fullName>
    </submittedName>
</protein>
<dbReference type="RefSeq" id="WP_222159188.1">
    <property type="nucleotide sequence ID" value="NZ_CP081864.1"/>
</dbReference>
<reference evidence="2 3" key="1">
    <citation type="submission" date="2021-08" db="EMBL/GenBank/DDBJ databases">
        <title>Culture and genomic analysis of Symbiopectobacterium purcellii sp. nov. gen. nov., isolated from the leafhopper Empoasca decipiens.</title>
        <authorList>
            <person name="Nadal-Jimenez P."/>
            <person name="Siozios S."/>
            <person name="Halliday N."/>
            <person name="Camara M."/>
            <person name="Hurst G.D.D."/>
        </authorList>
    </citation>
    <scope>NUCLEOTIDE SEQUENCE [LARGE SCALE GENOMIC DNA]</scope>
    <source>
        <strain evidence="2 3">SyEd1</strain>
    </source>
</reference>
<keyword evidence="3" id="KW-1185">Reference proteome</keyword>
<sequence>MDKRFPQAHKEARWALFLTLFYLVGWIVTAYLPDNTAGLTGLPRWFEFSCLLLPLVFIVLCWLMTHLVFRDIPLGDDDAQ</sequence>